<feature type="transmembrane region" description="Helical" evidence="1">
    <location>
        <begin position="84"/>
        <end position="102"/>
    </location>
</feature>
<evidence type="ECO:0000313" key="2">
    <source>
        <dbReference type="EMBL" id="ODH12668.1"/>
    </source>
</evidence>
<accession>A0A1D2J2Y6</accession>
<organism evidence="2 3">
    <name type="scientific">Paracoccidioides brasiliensis</name>
    <dbReference type="NCBI Taxonomy" id="121759"/>
    <lineage>
        <taxon>Eukaryota</taxon>
        <taxon>Fungi</taxon>
        <taxon>Dikarya</taxon>
        <taxon>Ascomycota</taxon>
        <taxon>Pezizomycotina</taxon>
        <taxon>Eurotiomycetes</taxon>
        <taxon>Eurotiomycetidae</taxon>
        <taxon>Onygenales</taxon>
        <taxon>Ajellomycetaceae</taxon>
        <taxon>Paracoccidioides</taxon>
    </lineage>
</organism>
<keyword evidence="1" id="KW-0812">Transmembrane</keyword>
<dbReference type="VEuPathDB" id="FungiDB:PADG_05278"/>
<protein>
    <submittedName>
        <fullName evidence="2">Uncharacterized protein</fullName>
    </submittedName>
</protein>
<dbReference type="EMBL" id="LZYO01000862">
    <property type="protein sequence ID" value="ODH12668.1"/>
    <property type="molecule type" value="Genomic_DNA"/>
</dbReference>
<comment type="caution">
    <text evidence="2">The sequence shown here is derived from an EMBL/GenBank/DDBJ whole genome shotgun (WGS) entry which is preliminary data.</text>
</comment>
<proteinExistence type="predicted"/>
<name>A0A1D2J2Y6_PARBR</name>
<sequence length="116" mass="12933">MPLPSVVALAVLQHGWIQARNMSEIVVKDELERGTNTAPPGRIDLRLDSMVSSVCEAAREHQAGHDIPAQSWSTLLLFNGLVSGIWHLTGTYCIILLLSSWLDDGWRSKPRFRNRG</sequence>
<dbReference type="Proteomes" id="UP000242814">
    <property type="component" value="Unassembled WGS sequence"/>
</dbReference>
<reference evidence="2 3" key="1">
    <citation type="submission" date="2016-06" db="EMBL/GenBank/DDBJ databases">
        <authorList>
            <person name="Kjaerup R.B."/>
            <person name="Dalgaard T.S."/>
            <person name="Juul-Madsen H.R."/>
        </authorList>
    </citation>
    <scope>NUCLEOTIDE SEQUENCE [LARGE SCALE GENOMIC DNA]</scope>
    <source>
        <strain evidence="2 3">Pb300</strain>
    </source>
</reference>
<feature type="non-terminal residue" evidence="2">
    <location>
        <position position="116"/>
    </location>
</feature>
<evidence type="ECO:0000313" key="3">
    <source>
        <dbReference type="Proteomes" id="UP000242814"/>
    </source>
</evidence>
<dbReference type="AlphaFoldDB" id="A0A1D2J2Y6"/>
<keyword evidence="1" id="KW-0472">Membrane</keyword>
<keyword evidence="1" id="KW-1133">Transmembrane helix</keyword>
<gene>
    <name evidence="2" type="ORF">ACO22_08036</name>
</gene>
<evidence type="ECO:0000256" key="1">
    <source>
        <dbReference type="SAM" id="Phobius"/>
    </source>
</evidence>